<name>A0A9D1DII3_9FIRM</name>
<dbReference type="AlphaFoldDB" id="A0A9D1DII3"/>
<dbReference type="SUPFAM" id="SSF48208">
    <property type="entry name" value="Six-hairpin glycosidases"/>
    <property type="match status" value="1"/>
</dbReference>
<evidence type="ECO:0000313" key="2">
    <source>
        <dbReference type="EMBL" id="HIR51223.1"/>
    </source>
</evidence>
<dbReference type="Proteomes" id="UP000824239">
    <property type="component" value="Unassembled WGS sequence"/>
</dbReference>
<accession>A0A9D1DII3</accession>
<reference evidence="2" key="1">
    <citation type="submission" date="2020-10" db="EMBL/GenBank/DDBJ databases">
        <authorList>
            <person name="Gilroy R."/>
        </authorList>
    </citation>
    <scope>NUCLEOTIDE SEQUENCE</scope>
    <source>
        <strain evidence="2">ChiBcec15-4380</strain>
    </source>
</reference>
<dbReference type="PANTHER" id="PTHR31084:SF0">
    <property type="entry name" value="ALPHA-L-FUCOSIDASE 2"/>
    <property type="match status" value="1"/>
</dbReference>
<evidence type="ECO:0000259" key="1">
    <source>
        <dbReference type="Pfam" id="PF22124"/>
    </source>
</evidence>
<reference evidence="2" key="2">
    <citation type="journal article" date="2021" name="PeerJ">
        <title>Extensive microbial diversity within the chicken gut microbiome revealed by metagenomics and culture.</title>
        <authorList>
            <person name="Gilroy R."/>
            <person name="Ravi A."/>
            <person name="Getino M."/>
            <person name="Pursley I."/>
            <person name="Horton D.L."/>
            <person name="Alikhan N.F."/>
            <person name="Baker D."/>
            <person name="Gharbi K."/>
            <person name="Hall N."/>
            <person name="Watson M."/>
            <person name="Adriaenssens E.M."/>
            <person name="Foster-Nyarko E."/>
            <person name="Jarju S."/>
            <person name="Secka A."/>
            <person name="Antonio M."/>
            <person name="Oren A."/>
            <person name="Chaudhuri R.R."/>
            <person name="La Ragione R."/>
            <person name="Hildebrand F."/>
            <person name="Pallen M.J."/>
        </authorList>
    </citation>
    <scope>NUCLEOTIDE SEQUENCE</scope>
    <source>
        <strain evidence="2">ChiBcec15-4380</strain>
    </source>
</reference>
<protein>
    <recommendedName>
        <fullName evidence="1">Glycosyl hydrolase family 95 catalytic domain-containing protein</fullName>
    </recommendedName>
</protein>
<dbReference type="Gene3D" id="2.60.120.430">
    <property type="entry name" value="Galactose-binding lectin"/>
    <property type="match status" value="1"/>
</dbReference>
<dbReference type="InterPro" id="IPR054363">
    <property type="entry name" value="GH95_cat"/>
</dbReference>
<dbReference type="InterPro" id="IPR012341">
    <property type="entry name" value="6hp_glycosidase-like_sf"/>
</dbReference>
<dbReference type="Pfam" id="PF22124">
    <property type="entry name" value="Glyco_hydro_95_cat"/>
    <property type="match status" value="1"/>
</dbReference>
<evidence type="ECO:0000313" key="3">
    <source>
        <dbReference type="Proteomes" id="UP000824239"/>
    </source>
</evidence>
<dbReference type="InterPro" id="IPR008928">
    <property type="entry name" value="6-hairpin_glycosidase_sf"/>
</dbReference>
<organism evidence="2 3">
    <name type="scientific">Candidatus Avoscillospira avicola</name>
    <dbReference type="NCBI Taxonomy" id="2840706"/>
    <lineage>
        <taxon>Bacteria</taxon>
        <taxon>Bacillati</taxon>
        <taxon>Bacillota</taxon>
        <taxon>Clostridia</taxon>
        <taxon>Eubacteriales</taxon>
        <taxon>Oscillospiraceae</taxon>
        <taxon>Oscillospiraceae incertae sedis</taxon>
        <taxon>Candidatus Avoscillospira</taxon>
    </lineage>
</organism>
<dbReference type="GO" id="GO:0005975">
    <property type="term" value="P:carbohydrate metabolic process"/>
    <property type="evidence" value="ECO:0007669"/>
    <property type="project" value="InterPro"/>
</dbReference>
<dbReference type="GO" id="GO:0004560">
    <property type="term" value="F:alpha-L-fucosidase activity"/>
    <property type="evidence" value="ECO:0007669"/>
    <property type="project" value="TreeGrafter"/>
</dbReference>
<dbReference type="InterPro" id="IPR008979">
    <property type="entry name" value="Galactose-bd-like_sf"/>
</dbReference>
<sequence length="1005" mass="111957">MKHQIAFHNAPSDWFEALPLGNGSYGAMAWYRDRCLTISLNHYAVYYLHGMPLTHTQRGVYEPIAAYEQRMRENERDYRQEPFRNYRKSLWPAADVVREAGTGHLGTSHPHSGQIELYFSEALDDADNTCLRLDIEQALLTLTIRKGQKRLTVTARVLQGTDVLLLEAEQTEKLLERAVVRYPLRRGHEGYVCRYSTLGSGTAAVQTSFPTPDGGRQELAAVLTGQGAELHPASGDRWAALELTEAPVRISFAVSVQLLREMGAAEAAEQNRRVLETADSWKAAHAAHWEDFFSRSRVFLPDLFLERLWYYNQYILACCSGRKGPHPEQACGLNGLWDVRQPTIWGSMWYWDINIQAAFWGVFSSNHLELAEAFCDGFLAYVPMAEQRAEDFYHTTGYAIDYPHEFYNCIGPWCAQFLWWYYERTGDLDFLRNKAYPVFQKQIEFIRNIAKWDEARQCWYIYPDIAPEQGPVARNSTITLAVIRYLLLFTLRAGRILGEDREVLCGYAKFLKELPPYPTAQAEVYGTILRDSETAPAILELRHPSLLMPIYPAGLIDASAPDALRALGENTVRFAQNHTELGVFPFGWIAAAAARMGMGNTAIRVLYEQGLDCILRANGMGAEETDRFINHCILEFGYNYPPFMMEPVGEIPAVVNEMLLQSRKGAIHVFPAIPDGSGDRRGDAYTMEPLTKLREDCFPDWRDCAFENLMTDRGFLVSAARREGRVRYVKLRSTLGGKALLCLPEGWETCAATCEGVPTSCRIANGYCVLDTAAGSEYLLCPDSAAEAGAAEPAEDRGAQAPISYISHTGRRVFAGKDELTEIVKALDDGLFDRYVDNVRGHKIAPYCFSFGVPNGERKPIAEVRYAPADQSEKRFLKITAESAFRTAVGYGFAAQGTLAAQDGGRTNCLLQDCLCGTDPAAFDVDLPDGRYTLLLVCGGADQATETTVSCGGVTASAAAKPGCYGLLRMTVSHRGPEPLRLSITAGGQPWCVNLLLIQKDAAYL</sequence>
<comment type="caution">
    <text evidence="2">The sequence shown here is derived from an EMBL/GenBank/DDBJ whole genome shotgun (WGS) entry which is preliminary data.</text>
</comment>
<dbReference type="SUPFAM" id="SSF49785">
    <property type="entry name" value="Galactose-binding domain-like"/>
    <property type="match status" value="1"/>
</dbReference>
<dbReference type="Gene3D" id="1.50.10.10">
    <property type="match status" value="1"/>
</dbReference>
<dbReference type="PANTHER" id="PTHR31084">
    <property type="entry name" value="ALPHA-L-FUCOSIDASE 2"/>
    <property type="match status" value="1"/>
</dbReference>
<gene>
    <name evidence="2" type="ORF">IAA53_08045</name>
</gene>
<feature type="domain" description="Glycosyl hydrolase family 95 catalytic" evidence="1">
    <location>
        <begin position="304"/>
        <end position="609"/>
    </location>
</feature>
<dbReference type="EMBL" id="DVHE01000060">
    <property type="protein sequence ID" value="HIR51223.1"/>
    <property type="molecule type" value="Genomic_DNA"/>
</dbReference>
<proteinExistence type="predicted"/>